<evidence type="ECO:0000313" key="4">
    <source>
        <dbReference type="Proteomes" id="UP000297737"/>
    </source>
</evidence>
<evidence type="ECO:0000256" key="1">
    <source>
        <dbReference type="SAM" id="SignalP"/>
    </source>
</evidence>
<dbReference type="EMBL" id="SIHO01000002">
    <property type="protein sequence ID" value="TFU03773.1"/>
    <property type="molecule type" value="Genomic_DNA"/>
</dbReference>
<keyword evidence="1" id="KW-0732">Signal</keyword>
<accession>A0A4Y9EPH6</accession>
<gene>
    <name evidence="3" type="ORF">EUV02_11565</name>
</gene>
<dbReference type="Proteomes" id="UP000297737">
    <property type="component" value="Unassembled WGS sequence"/>
</dbReference>
<dbReference type="Gene3D" id="3.30.160.670">
    <property type="match status" value="1"/>
</dbReference>
<name>A0A4Y9EPH6_9SPHN</name>
<organism evidence="3 4">
    <name type="scientific">Glacieibacterium arshaanense</name>
    <dbReference type="NCBI Taxonomy" id="2511025"/>
    <lineage>
        <taxon>Bacteria</taxon>
        <taxon>Pseudomonadati</taxon>
        <taxon>Pseudomonadota</taxon>
        <taxon>Alphaproteobacteria</taxon>
        <taxon>Sphingomonadales</taxon>
        <taxon>Sphingosinicellaceae</taxon>
        <taxon>Glacieibacterium</taxon>
    </lineage>
</organism>
<feature type="domain" description="DUF4136" evidence="2">
    <location>
        <begin position="29"/>
        <end position="159"/>
    </location>
</feature>
<protein>
    <submittedName>
        <fullName evidence="3">DUF4136 domain-containing protein</fullName>
    </submittedName>
</protein>
<proteinExistence type="predicted"/>
<keyword evidence="4" id="KW-1185">Reference proteome</keyword>
<reference evidence="3 4" key="1">
    <citation type="submission" date="2019-02" db="EMBL/GenBank/DDBJ databases">
        <title>Polymorphobacter sp. isolated from the lake at the Tibet of China.</title>
        <authorList>
            <person name="Li A."/>
        </authorList>
    </citation>
    <scope>NUCLEOTIDE SEQUENCE [LARGE SCALE GENOMIC DNA]</scope>
    <source>
        <strain evidence="3 4">DJ1R-1</strain>
    </source>
</reference>
<sequence length="169" mass="18104">MNRNRFLALSAVLSLFAATGAVAGPTISSNTAPGVNFSAYKTYQWVQISPSSNPVIQQEIVASIEQALASKGLVKAPSADIKLVLTTGVQTQTELESWGRWGLQTSTYQYSQGQLSIDAFDAKTNMALWHGQATETINPQKPDMKKINDAVTKLMATFPTSIPSAAPAK</sequence>
<feature type="signal peptide" evidence="1">
    <location>
        <begin position="1"/>
        <end position="23"/>
    </location>
</feature>
<dbReference type="RefSeq" id="WP_135246365.1">
    <property type="nucleotide sequence ID" value="NZ_SIHO01000002.1"/>
</dbReference>
<dbReference type="InterPro" id="IPR025411">
    <property type="entry name" value="DUF4136"/>
</dbReference>
<feature type="chain" id="PRO_5021263594" evidence="1">
    <location>
        <begin position="24"/>
        <end position="169"/>
    </location>
</feature>
<evidence type="ECO:0000259" key="2">
    <source>
        <dbReference type="Pfam" id="PF13590"/>
    </source>
</evidence>
<dbReference type="Pfam" id="PF13590">
    <property type="entry name" value="DUF4136"/>
    <property type="match status" value="1"/>
</dbReference>
<dbReference type="AlphaFoldDB" id="A0A4Y9EPH6"/>
<evidence type="ECO:0000313" key="3">
    <source>
        <dbReference type="EMBL" id="TFU03773.1"/>
    </source>
</evidence>
<comment type="caution">
    <text evidence="3">The sequence shown here is derived from an EMBL/GenBank/DDBJ whole genome shotgun (WGS) entry which is preliminary data.</text>
</comment>
<dbReference type="OrthoDB" id="118896at2"/>